<evidence type="ECO:0000313" key="2">
    <source>
        <dbReference type="Proteomes" id="UP000092651"/>
    </source>
</evidence>
<dbReference type="Proteomes" id="UP000092651">
    <property type="component" value="Unassembled WGS sequence"/>
</dbReference>
<dbReference type="RefSeq" id="WP_065392810.1">
    <property type="nucleotide sequence ID" value="NZ_MAYH01000001.1"/>
</dbReference>
<proteinExistence type="predicted"/>
<reference evidence="1 2" key="1">
    <citation type="submission" date="2016-07" db="EMBL/GenBank/DDBJ databases">
        <authorList>
            <person name="Jeong J.-J."/>
            <person name="Kim D.W."/>
            <person name="Sang M.K."/>
            <person name="Choi I.-G."/>
            <person name="Kim K.D."/>
        </authorList>
    </citation>
    <scope>NUCLEOTIDE SEQUENCE [LARGE SCALE GENOMIC DNA]</scope>
    <source>
        <strain evidence="1 2">UTM-3</strain>
    </source>
</reference>
<evidence type="ECO:0000313" key="1">
    <source>
        <dbReference type="EMBL" id="OCA77055.1"/>
    </source>
</evidence>
<organism evidence="1 2">
    <name type="scientific">Chryseobacterium artocarpi</name>
    <dbReference type="NCBI Taxonomy" id="1414727"/>
    <lineage>
        <taxon>Bacteria</taxon>
        <taxon>Pseudomonadati</taxon>
        <taxon>Bacteroidota</taxon>
        <taxon>Flavobacteriia</taxon>
        <taxon>Flavobacteriales</taxon>
        <taxon>Weeksellaceae</taxon>
        <taxon>Chryseobacterium group</taxon>
        <taxon>Chryseobacterium</taxon>
    </lineage>
</organism>
<dbReference type="EMBL" id="MAYH01000001">
    <property type="protein sequence ID" value="OCA77055.1"/>
    <property type="molecule type" value="Genomic_DNA"/>
</dbReference>
<gene>
    <name evidence="1" type="ORF">BBI01_00900</name>
</gene>
<protein>
    <submittedName>
        <fullName evidence="1">Uncharacterized protein</fullName>
    </submittedName>
</protein>
<comment type="caution">
    <text evidence="1">The sequence shown here is derived from an EMBL/GenBank/DDBJ whole genome shotgun (WGS) entry which is preliminary data.</text>
</comment>
<sequence length="64" mass="7758">MRQYIIFNTIDEMKNLTNVRLTPFKKPKINLTHNHFWVDSSLLQNNHQKDFIFKDTTRTNFICS</sequence>
<accession>A0A1B8ZZN4</accession>
<name>A0A1B8ZZN4_9FLAO</name>
<dbReference type="AlphaFoldDB" id="A0A1B8ZZN4"/>
<keyword evidence="2" id="KW-1185">Reference proteome</keyword>